<feature type="transmembrane region" description="Helical" evidence="7">
    <location>
        <begin position="196"/>
        <end position="215"/>
    </location>
</feature>
<feature type="transmembrane region" description="Helical" evidence="7">
    <location>
        <begin position="70"/>
        <end position="90"/>
    </location>
</feature>
<comment type="caution">
    <text evidence="9">The sequence shown here is derived from an EMBL/GenBank/DDBJ whole genome shotgun (WGS) entry which is preliminary data.</text>
</comment>
<proteinExistence type="inferred from homology"/>
<dbReference type="InterPro" id="IPR035906">
    <property type="entry name" value="MetI-like_sf"/>
</dbReference>
<protein>
    <submittedName>
        <fullName evidence="9">Amino acid ABC transporter permease</fullName>
    </submittedName>
</protein>
<keyword evidence="6 7" id="KW-0472">Membrane</keyword>
<organism evidence="9 10">
    <name type="scientific">Gandjariella thermophila</name>
    <dbReference type="NCBI Taxonomy" id="1931992"/>
    <lineage>
        <taxon>Bacteria</taxon>
        <taxon>Bacillati</taxon>
        <taxon>Actinomycetota</taxon>
        <taxon>Actinomycetes</taxon>
        <taxon>Pseudonocardiales</taxon>
        <taxon>Pseudonocardiaceae</taxon>
        <taxon>Gandjariella</taxon>
    </lineage>
</organism>
<sequence>MSSVLYDIPGPKAKARNATFGVVASLVVIAVLGFIGYRFAATGQFDPLKWSWLEYQTIQLDLLNALKATLSAFVVGAALALVFGAVFALARLSDHAWLRAPAAVVVEFFRAIPLVILIFTLYYALPKAGVTVGVFWSLVIGLTLYNGSVLAEVFRAGVEAMPKGQSEAAYALGLRKSQVMTTVLLPQAVRAMLPTIISQLVVLLKDTALGFLITYQELLFEARYLGGLGEFGRPIIPTAMVVAAVYISLCMLLSWLANYLERRNRRKVRYAGAAVAKPTVAETQDELKIDTLQAE</sequence>
<evidence type="ECO:0000256" key="1">
    <source>
        <dbReference type="ARBA" id="ARBA00004651"/>
    </source>
</evidence>
<keyword evidence="5 7" id="KW-1133">Transmembrane helix</keyword>
<keyword evidence="4 7" id="KW-0812">Transmembrane</keyword>
<feature type="transmembrane region" description="Helical" evidence="7">
    <location>
        <begin position="235"/>
        <end position="260"/>
    </location>
</feature>
<feature type="transmembrane region" description="Helical" evidence="7">
    <location>
        <begin position="20"/>
        <end position="40"/>
    </location>
</feature>
<comment type="subcellular location">
    <subcellularLocation>
        <location evidence="1 7">Cell membrane</location>
        <topology evidence="1 7">Multi-pass membrane protein</topology>
    </subcellularLocation>
</comment>
<dbReference type="OrthoDB" id="4543034at2"/>
<dbReference type="PANTHER" id="PTHR30614:SF21">
    <property type="entry name" value="AMINO ACID ABC TRANSPORTER PERMEASE"/>
    <property type="match status" value="1"/>
</dbReference>
<dbReference type="Gene3D" id="1.10.3720.10">
    <property type="entry name" value="MetI-like"/>
    <property type="match status" value="1"/>
</dbReference>
<dbReference type="Proteomes" id="UP000298860">
    <property type="component" value="Unassembled WGS sequence"/>
</dbReference>
<dbReference type="GO" id="GO:0043190">
    <property type="term" value="C:ATP-binding cassette (ABC) transporter complex"/>
    <property type="evidence" value="ECO:0007669"/>
    <property type="project" value="InterPro"/>
</dbReference>
<dbReference type="PANTHER" id="PTHR30614">
    <property type="entry name" value="MEMBRANE COMPONENT OF AMINO ACID ABC TRANSPORTER"/>
    <property type="match status" value="1"/>
</dbReference>
<evidence type="ECO:0000256" key="7">
    <source>
        <dbReference type="RuleBase" id="RU363032"/>
    </source>
</evidence>
<dbReference type="GO" id="GO:0006865">
    <property type="term" value="P:amino acid transport"/>
    <property type="evidence" value="ECO:0007669"/>
    <property type="project" value="TreeGrafter"/>
</dbReference>
<comment type="similarity">
    <text evidence="7">Belongs to the binding-protein-dependent transport system permease family.</text>
</comment>
<dbReference type="SUPFAM" id="SSF161098">
    <property type="entry name" value="MetI-like"/>
    <property type="match status" value="1"/>
</dbReference>
<dbReference type="InterPro" id="IPR010065">
    <property type="entry name" value="AA_ABC_transptr_permease_3TM"/>
</dbReference>
<reference evidence="10" key="1">
    <citation type="submission" date="2019-04" db="EMBL/GenBank/DDBJ databases">
        <title>Draft genome sequence of Pseudonocardiaceae bacterium SL3-2-4.</title>
        <authorList>
            <person name="Ningsih F."/>
            <person name="Yokota A."/>
            <person name="Sakai Y."/>
            <person name="Nanatani K."/>
            <person name="Yabe S."/>
            <person name="Oetari A."/>
            <person name="Sjamsuridzal W."/>
        </authorList>
    </citation>
    <scope>NUCLEOTIDE SEQUENCE [LARGE SCALE GENOMIC DNA]</scope>
    <source>
        <strain evidence="10">SL3-2-4</strain>
    </source>
</reference>
<dbReference type="InterPro" id="IPR043429">
    <property type="entry name" value="ArtM/GltK/GlnP/TcyL/YhdX-like"/>
</dbReference>
<evidence type="ECO:0000313" key="9">
    <source>
        <dbReference type="EMBL" id="GDY30333.1"/>
    </source>
</evidence>
<dbReference type="EMBL" id="BJFL01000007">
    <property type="protein sequence ID" value="GDY30333.1"/>
    <property type="molecule type" value="Genomic_DNA"/>
</dbReference>
<dbReference type="NCBIfam" id="TIGR01726">
    <property type="entry name" value="HEQRo_perm_3TM"/>
    <property type="match status" value="1"/>
</dbReference>
<feature type="transmembrane region" description="Helical" evidence="7">
    <location>
        <begin position="102"/>
        <end position="124"/>
    </location>
</feature>
<evidence type="ECO:0000256" key="5">
    <source>
        <dbReference type="ARBA" id="ARBA00022989"/>
    </source>
</evidence>
<accession>A0A4D4J8Z0</accession>
<feature type="domain" description="ABC transmembrane type-1" evidence="8">
    <location>
        <begin position="66"/>
        <end position="257"/>
    </location>
</feature>
<evidence type="ECO:0000259" key="8">
    <source>
        <dbReference type="PROSITE" id="PS50928"/>
    </source>
</evidence>
<evidence type="ECO:0000256" key="4">
    <source>
        <dbReference type="ARBA" id="ARBA00022692"/>
    </source>
</evidence>
<keyword evidence="3" id="KW-1003">Cell membrane</keyword>
<dbReference type="InterPro" id="IPR000515">
    <property type="entry name" value="MetI-like"/>
</dbReference>
<name>A0A4D4J8Z0_9PSEU</name>
<dbReference type="RefSeq" id="WP_137813463.1">
    <property type="nucleotide sequence ID" value="NZ_BJFL01000007.1"/>
</dbReference>
<evidence type="ECO:0000256" key="2">
    <source>
        <dbReference type="ARBA" id="ARBA00022448"/>
    </source>
</evidence>
<gene>
    <name evidence="9" type="ORF">GTS_19660</name>
</gene>
<dbReference type="AlphaFoldDB" id="A0A4D4J8Z0"/>
<dbReference type="Pfam" id="PF00528">
    <property type="entry name" value="BPD_transp_1"/>
    <property type="match status" value="1"/>
</dbReference>
<keyword evidence="10" id="KW-1185">Reference proteome</keyword>
<dbReference type="CDD" id="cd06261">
    <property type="entry name" value="TM_PBP2"/>
    <property type="match status" value="1"/>
</dbReference>
<feature type="transmembrane region" description="Helical" evidence="7">
    <location>
        <begin position="130"/>
        <end position="154"/>
    </location>
</feature>
<evidence type="ECO:0000256" key="6">
    <source>
        <dbReference type="ARBA" id="ARBA00023136"/>
    </source>
</evidence>
<dbReference type="GO" id="GO:0022857">
    <property type="term" value="F:transmembrane transporter activity"/>
    <property type="evidence" value="ECO:0007669"/>
    <property type="project" value="InterPro"/>
</dbReference>
<evidence type="ECO:0000313" key="10">
    <source>
        <dbReference type="Proteomes" id="UP000298860"/>
    </source>
</evidence>
<keyword evidence="2 7" id="KW-0813">Transport</keyword>
<evidence type="ECO:0000256" key="3">
    <source>
        <dbReference type="ARBA" id="ARBA00022475"/>
    </source>
</evidence>
<dbReference type="PROSITE" id="PS50928">
    <property type="entry name" value="ABC_TM1"/>
    <property type="match status" value="1"/>
</dbReference>